<dbReference type="InterPro" id="IPR045608">
    <property type="entry name" value="Trypco2"/>
</dbReference>
<sequence>MAHPREQVFDLAVVVQELRSQLNQAMSDGANDPIKFELGPVELEFEVVVTRERGAEGGLKVSVLSLGAKGTRSRGKTHRMKFVLTPQDSQGQPQRISDSERTLPRG</sequence>
<gene>
    <name evidence="3" type="ORF">P8A19_00160</name>
</gene>
<dbReference type="Proteomes" id="UP001235744">
    <property type="component" value="Chromosome"/>
</dbReference>
<protein>
    <recommendedName>
        <fullName evidence="2">Trypsin-co-occurring domain-containing protein</fullName>
    </recommendedName>
</protein>
<feature type="domain" description="Trypsin-co-occurring" evidence="2">
    <location>
        <begin position="10"/>
        <end position="86"/>
    </location>
</feature>
<feature type="compositionally biased region" description="Basic and acidic residues" evidence="1">
    <location>
        <begin position="97"/>
        <end position="106"/>
    </location>
</feature>
<feature type="compositionally biased region" description="Polar residues" evidence="1">
    <location>
        <begin position="86"/>
        <end position="96"/>
    </location>
</feature>
<proteinExistence type="predicted"/>
<dbReference type="EMBL" id="CP120988">
    <property type="protein sequence ID" value="WLQ53972.1"/>
    <property type="molecule type" value="Genomic_DNA"/>
</dbReference>
<keyword evidence="4" id="KW-1185">Reference proteome</keyword>
<feature type="region of interest" description="Disordered" evidence="1">
    <location>
        <begin position="83"/>
        <end position="106"/>
    </location>
</feature>
<evidence type="ECO:0000256" key="1">
    <source>
        <dbReference type="SAM" id="MobiDB-lite"/>
    </source>
</evidence>
<accession>A0ABY9IFJ0</accession>
<organism evidence="3 4">
    <name type="scientific">Streptomyces poriferorum</name>
    <dbReference type="NCBI Taxonomy" id="2798799"/>
    <lineage>
        <taxon>Bacteria</taxon>
        <taxon>Bacillati</taxon>
        <taxon>Actinomycetota</taxon>
        <taxon>Actinomycetes</taxon>
        <taxon>Kitasatosporales</taxon>
        <taxon>Streptomycetaceae</taxon>
        <taxon>Streptomyces</taxon>
    </lineage>
</organism>
<dbReference type="Pfam" id="PF19631">
    <property type="entry name" value="Trypco2"/>
    <property type="match status" value="1"/>
</dbReference>
<name>A0ABY9IFJ0_9ACTN</name>
<dbReference type="RefSeq" id="WP_306072474.1">
    <property type="nucleotide sequence ID" value="NZ_CP120988.1"/>
</dbReference>
<reference evidence="3 4" key="1">
    <citation type="submission" date="2023-03" db="EMBL/GenBank/DDBJ databases">
        <title>Isolation and description of six Streptomyces strains from soil environments, able to metabolize different microbial glucans.</title>
        <authorList>
            <person name="Widen T."/>
            <person name="Larsbrink J."/>
        </authorList>
    </citation>
    <scope>NUCLEOTIDE SEQUENCE [LARGE SCALE GENOMIC DNA]</scope>
    <source>
        <strain evidence="3 4">Alt2</strain>
    </source>
</reference>
<evidence type="ECO:0000313" key="4">
    <source>
        <dbReference type="Proteomes" id="UP001235744"/>
    </source>
</evidence>
<evidence type="ECO:0000313" key="3">
    <source>
        <dbReference type="EMBL" id="WLQ53972.1"/>
    </source>
</evidence>
<evidence type="ECO:0000259" key="2">
    <source>
        <dbReference type="Pfam" id="PF19631"/>
    </source>
</evidence>